<organism evidence="2 3">
    <name type="scientific">Lachnospira intestinalis</name>
    <dbReference type="NCBI Taxonomy" id="3133158"/>
    <lineage>
        <taxon>Bacteria</taxon>
        <taxon>Bacillati</taxon>
        <taxon>Bacillota</taxon>
        <taxon>Clostridia</taxon>
        <taxon>Lachnospirales</taxon>
        <taxon>Lachnospiraceae</taxon>
        <taxon>Lachnospira</taxon>
    </lineage>
</organism>
<dbReference type="SUPFAM" id="SSF48452">
    <property type="entry name" value="TPR-like"/>
    <property type="match status" value="1"/>
</dbReference>
<dbReference type="PROSITE" id="PS50005">
    <property type="entry name" value="TPR"/>
    <property type="match status" value="1"/>
</dbReference>
<evidence type="ECO:0000313" key="2">
    <source>
        <dbReference type="EMBL" id="MEQ2535870.1"/>
    </source>
</evidence>
<sequence length="230" mass="26165">MRKDYDVAVKKREKAIHLLENEDDTMNTMNQKRYINLLSNLYNNLSNVYLALKKADKATEALHKAFEIRISYADTGIIETHDMLQQMLNLVNMLILAGDLELARLVLNQYDTLVTDNEGNSTLDYGYCRLAAGIIALKEGIPIEAEKNLLAAESIINAAMDTSDSDSASSDTAISSYDNYVSKNGYLKSVYGYLNNLYARWHKPEKAQKYKEKWLNARNQQNKNITHRNA</sequence>
<evidence type="ECO:0008006" key="4">
    <source>
        <dbReference type="Google" id="ProtNLM"/>
    </source>
</evidence>
<evidence type="ECO:0000313" key="3">
    <source>
        <dbReference type="Proteomes" id="UP001480973"/>
    </source>
</evidence>
<protein>
    <recommendedName>
        <fullName evidence="4">Tetratricopeptide repeat protein</fullName>
    </recommendedName>
</protein>
<name>A0ABV1GQT7_9FIRM</name>
<dbReference type="Gene3D" id="1.25.40.10">
    <property type="entry name" value="Tetratricopeptide repeat domain"/>
    <property type="match status" value="1"/>
</dbReference>
<dbReference type="Proteomes" id="UP001480973">
    <property type="component" value="Unassembled WGS sequence"/>
</dbReference>
<feature type="repeat" description="TPR" evidence="1">
    <location>
        <begin position="39"/>
        <end position="72"/>
    </location>
</feature>
<gene>
    <name evidence="2" type="ORF">WMO38_12205</name>
</gene>
<keyword evidence="1" id="KW-0802">TPR repeat</keyword>
<evidence type="ECO:0000256" key="1">
    <source>
        <dbReference type="PROSITE-ProRule" id="PRU00339"/>
    </source>
</evidence>
<comment type="caution">
    <text evidence="2">The sequence shown here is derived from an EMBL/GenBank/DDBJ whole genome shotgun (WGS) entry which is preliminary data.</text>
</comment>
<dbReference type="InterPro" id="IPR011990">
    <property type="entry name" value="TPR-like_helical_dom_sf"/>
</dbReference>
<keyword evidence="3" id="KW-1185">Reference proteome</keyword>
<accession>A0ABV1GQT7</accession>
<proteinExistence type="predicted"/>
<reference evidence="2 3" key="1">
    <citation type="submission" date="2024-03" db="EMBL/GenBank/DDBJ databases">
        <title>Human intestinal bacterial collection.</title>
        <authorList>
            <person name="Pauvert C."/>
            <person name="Hitch T.C.A."/>
            <person name="Clavel T."/>
        </authorList>
    </citation>
    <scope>NUCLEOTIDE SEQUENCE [LARGE SCALE GENOMIC DNA]</scope>
    <source>
        <strain evidence="2 3">CLA-JM-H10</strain>
    </source>
</reference>
<dbReference type="EMBL" id="JBBMES010000016">
    <property type="protein sequence ID" value="MEQ2535870.1"/>
    <property type="molecule type" value="Genomic_DNA"/>
</dbReference>
<dbReference type="InterPro" id="IPR019734">
    <property type="entry name" value="TPR_rpt"/>
</dbReference>